<name>A0A8S5NJ17_9CAUD</name>
<organism evidence="1">
    <name type="scientific">Siphoviridae sp. ctK0l2</name>
    <dbReference type="NCBI Taxonomy" id="2826243"/>
    <lineage>
        <taxon>Viruses</taxon>
        <taxon>Duplodnaviria</taxon>
        <taxon>Heunggongvirae</taxon>
        <taxon>Uroviricota</taxon>
        <taxon>Caudoviricetes</taxon>
    </lineage>
</organism>
<reference evidence="1" key="1">
    <citation type="journal article" date="2021" name="Proc. Natl. Acad. Sci. U.S.A.">
        <title>A Catalog of Tens of Thousands of Viruses from Human Metagenomes Reveals Hidden Associations with Chronic Diseases.</title>
        <authorList>
            <person name="Tisza M.J."/>
            <person name="Buck C.B."/>
        </authorList>
    </citation>
    <scope>NUCLEOTIDE SEQUENCE</scope>
    <source>
        <strain evidence="1">CtK0l2</strain>
    </source>
</reference>
<proteinExistence type="predicted"/>
<protein>
    <submittedName>
        <fullName evidence="1">Putative regulatory protein, FmdB family</fullName>
    </submittedName>
</protein>
<dbReference type="EMBL" id="BK015181">
    <property type="protein sequence ID" value="DAD94718.1"/>
    <property type="molecule type" value="Genomic_DNA"/>
</dbReference>
<accession>A0A8S5NJ17</accession>
<sequence length="44" mass="5361">MIVYDYYCKDCEKEYETILDHVPYECEHCGGYELTITWRAKAYD</sequence>
<evidence type="ECO:0000313" key="1">
    <source>
        <dbReference type="EMBL" id="DAD94718.1"/>
    </source>
</evidence>